<dbReference type="EMBL" id="MU001680">
    <property type="protein sequence ID" value="KAF2457496.1"/>
    <property type="molecule type" value="Genomic_DNA"/>
</dbReference>
<dbReference type="PRINTS" id="PR00509">
    <property type="entry name" value="PGMPMM"/>
</dbReference>
<dbReference type="GO" id="GO:0000287">
    <property type="term" value="F:magnesium ion binding"/>
    <property type="evidence" value="ECO:0007669"/>
    <property type="project" value="InterPro"/>
</dbReference>
<keyword evidence="5" id="KW-0313">Glucose metabolism</keyword>
<evidence type="ECO:0000256" key="5">
    <source>
        <dbReference type="ARBA" id="ARBA00022526"/>
    </source>
</evidence>
<comment type="subcellular location">
    <subcellularLocation>
        <location evidence="2">Cytoplasm</location>
    </subcellularLocation>
</comment>
<dbReference type="GO" id="GO:0006006">
    <property type="term" value="P:glucose metabolic process"/>
    <property type="evidence" value="ECO:0007669"/>
    <property type="project" value="UniProtKB-KW"/>
</dbReference>
<evidence type="ECO:0000256" key="11">
    <source>
        <dbReference type="RuleBase" id="RU004326"/>
    </source>
</evidence>
<evidence type="ECO:0000256" key="9">
    <source>
        <dbReference type="ARBA" id="ARBA00023235"/>
    </source>
</evidence>
<organism evidence="16 17">
    <name type="scientific">Lineolata rhizophorae</name>
    <dbReference type="NCBI Taxonomy" id="578093"/>
    <lineage>
        <taxon>Eukaryota</taxon>
        <taxon>Fungi</taxon>
        <taxon>Dikarya</taxon>
        <taxon>Ascomycota</taxon>
        <taxon>Pezizomycotina</taxon>
        <taxon>Dothideomycetes</taxon>
        <taxon>Dothideomycetes incertae sedis</taxon>
        <taxon>Lineolatales</taxon>
        <taxon>Lineolataceae</taxon>
        <taxon>Lineolata</taxon>
    </lineage>
</organism>
<evidence type="ECO:0000259" key="14">
    <source>
        <dbReference type="Pfam" id="PF02879"/>
    </source>
</evidence>
<dbReference type="GO" id="GO:0005737">
    <property type="term" value="C:cytoplasm"/>
    <property type="evidence" value="ECO:0007669"/>
    <property type="project" value="UniProtKB-SubCell"/>
</dbReference>
<keyword evidence="8 11" id="KW-0460">Magnesium</keyword>
<dbReference type="SUPFAM" id="SSF53738">
    <property type="entry name" value="Phosphoglucomutase, first 3 domains"/>
    <property type="match status" value="3"/>
</dbReference>
<dbReference type="InterPro" id="IPR005841">
    <property type="entry name" value="Alpha-D-phosphohexomutase_SF"/>
</dbReference>
<dbReference type="SUPFAM" id="SSF55957">
    <property type="entry name" value="Phosphoglucomutase, C-terminal domain"/>
    <property type="match status" value="1"/>
</dbReference>
<dbReference type="Pfam" id="PF02880">
    <property type="entry name" value="PGM_PMM_III"/>
    <property type="match status" value="1"/>
</dbReference>
<dbReference type="Pfam" id="PF00408">
    <property type="entry name" value="PGM_PMM_IV"/>
    <property type="match status" value="1"/>
</dbReference>
<evidence type="ECO:0000256" key="10">
    <source>
        <dbReference type="ARBA" id="ARBA00023277"/>
    </source>
</evidence>
<feature type="domain" description="Alpha-D-phosphohexomutase alpha/beta/alpha" evidence="14">
    <location>
        <begin position="230"/>
        <end position="320"/>
    </location>
</feature>
<evidence type="ECO:0000313" key="16">
    <source>
        <dbReference type="EMBL" id="KAF2457496.1"/>
    </source>
</evidence>
<evidence type="ECO:0000256" key="3">
    <source>
        <dbReference type="ARBA" id="ARBA00010231"/>
    </source>
</evidence>
<evidence type="ECO:0000256" key="1">
    <source>
        <dbReference type="ARBA" id="ARBA00001946"/>
    </source>
</evidence>
<name>A0A6A6P0L2_9PEZI</name>
<dbReference type="Gene3D" id="3.30.310.50">
    <property type="entry name" value="Alpha-D-phosphohexomutase, C-terminal domain"/>
    <property type="match status" value="1"/>
</dbReference>
<accession>A0A6A6P0L2</accession>
<keyword evidence="4" id="KW-0963">Cytoplasm</keyword>
<dbReference type="PANTHER" id="PTHR45745:SF1">
    <property type="entry name" value="PHOSPHOGLUCOMUTASE 2B-RELATED"/>
    <property type="match status" value="1"/>
</dbReference>
<dbReference type="Pfam" id="PF02878">
    <property type="entry name" value="PGM_PMM_I"/>
    <property type="match status" value="1"/>
</dbReference>
<dbReference type="OrthoDB" id="8300170at2759"/>
<evidence type="ECO:0000259" key="12">
    <source>
        <dbReference type="Pfam" id="PF00408"/>
    </source>
</evidence>
<evidence type="ECO:0000313" key="17">
    <source>
        <dbReference type="Proteomes" id="UP000799766"/>
    </source>
</evidence>
<keyword evidence="7 11" id="KW-0479">Metal-binding</keyword>
<dbReference type="Gene3D" id="3.40.120.10">
    <property type="entry name" value="Alpha-D-Glucose-1,6-Bisphosphate, subunit A, domain 3"/>
    <property type="match status" value="3"/>
</dbReference>
<dbReference type="InterPro" id="IPR036900">
    <property type="entry name" value="A-D-PHexomutase_C_sf"/>
</dbReference>
<keyword evidence="6" id="KW-0597">Phosphoprotein</keyword>
<dbReference type="FunFam" id="3.40.120.10:FF:000035">
    <property type="entry name" value="Pgm3p"/>
    <property type="match status" value="1"/>
</dbReference>
<protein>
    <recommendedName>
        <fullName evidence="18">Phosphoglucomutase-2</fullName>
    </recommendedName>
</protein>
<dbReference type="InterPro" id="IPR005845">
    <property type="entry name" value="A-D-PHexomutase_a/b/a-II"/>
</dbReference>
<evidence type="ECO:0000256" key="4">
    <source>
        <dbReference type="ARBA" id="ARBA00022490"/>
    </source>
</evidence>
<sequence>MTNARELAEEWLRLDQDPTTREDVKQLLVEGKEDELKERMNPRIAFGTAGLRGPMQAGFARLNSLTVIQASQGLAEYLLEQESDVRHRGVVIGRDARHNSLKFAKLAAAAFVAKNIRVWLYSDPVHTPLVPFGVGELGAAAGVMVTASHNPAKDNGYKVYWSNGCQIIPPHDKGIADAILRNLEPVTWDTSVVDEDHLLIESAIGLVEEAYFRAVRRGTVPEDATAFPPAPEGLRFVYTPMHGVGLPFMERAAKDLGFSVSDIVIVKEQAQPDPNFPTVVFPNPEEKGALDLAMKTADGERISLILASDPDADRLAVAEKVDGKWIQFSGNQLGILLASYILSSWRDSTINCSSRDQELAMLASTVSSTMLATFAEREGFYYAETLTGFKWLGNVSKHLDSKGYKTVFAFEEALGYMIPSVVSDKDSIAAAAVFLTAAGEWQRQGLTPYRKLQELFKTYGYFEDVNTYLISPSPGATNAVFQSIRSSAGDKPYPAQLGSRKVLRWRDLTEGYDSATDDHEPVLPVSKESQMITCEVEGGVRFTIRGSGTEPKVKLYVEGKGASEDEARAAAKDVLDLLLREWIKPEFGLKLP</sequence>
<feature type="domain" description="Alpha-D-phosphohexomutase C-terminal" evidence="12">
    <location>
        <begin position="537"/>
        <end position="574"/>
    </location>
</feature>
<feature type="domain" description="Alpha-D-phosphohexomutase alpha/beta/alpha" evidence="13">
    <location>
        <begin position="44"/>
        <end position="182"/>
    </location>
</feature>
<dbReference type="InterPro" id="IPR005843">
    <property type="entry name" value="A-D-PHexomutase_C"/>
</dbReference>
<dbReference type="Pfam" id="PF02879">
    <property type="entry name" value="PGM_PMM_II"/>
    <property type="match status" value="1"/>
</dbReference>
<dbReference type="GO" id="GO:0008973">
    <property type="term" value="F:phosphopentomutase activity"/>
    <property type="evidence" value="ECO:0007669"/>
    <property type="project" value="TreeGrafter"/>
</dbReference>
<keyword evidence="10" id="KW-0119">Carbohydrate metabolism</keyword>
<dbReference type="GO" id="GO:0006166">
    <property type="term" value="P:purine ribonucleoside salvage"/>
    <property type="evidence" value="ECO:0007669"/>
    <property type="project" value="TreeGrafter"/>
</dbReference>
<comment type="similarity">
    <text evidence="3 11">Belongs to the phosphohexose mutase family.</text>
</comment>
<dbReference type="AlphaFoldDB" id="A0A6A6P0L2"/>
<evidence type="ECO:0000256" key="8">
    <source>
        <dbReference type="ARBA" id="ARBA00022842"/>
    </source>
</evidence>
<dbReference type="PANTHER" id="PTHR45745">
    <property type="entry name" value="PHOSPHOMANNOMUTASE 45A"/>
    <property type="match status" value="1"/>
</dbReference>
<dbReference type="GO" id="GO:0005634">
    <property type="term" value="C:nucleus"/>
    <property type="evidence" value="ECO:0007669"/>
    <property type="project" value="TreeGrafter"/>
</dbReference>
<dbReference type="CDD" id="cd05799">
    <property type="entry name" value="PGM2"/>
    <property type="match status" value="1"/>
</dbReference>
<keyword evidence="9" id="KW-0413">Isomerase</keyword>
<reference evidence="16" key="1">
    <citation type="journal article" date="2020" name="Stud. Mycol.">
        <title>101 Dothideomycetes genomes: a test case for predicting lifestyles and emergence of pathogens.</title>
        <authorList>
            <person name="Haridas S."/>
            <person name="Albert R."/>
            <person name="Binder M."/>
            <person name="Bloem J."/>
            <person name="Labutti K."/>
            <person name="Salamov A."/>
            <person name="Andreopoulos B."/>
            <person name="Baker S."/>
            <person name="Barry K."/>
            <person name="Bills G."/>
            <person name="Bluhm B."/>
            <person name="Cannon C."/>
            <person name="Castanera R."/>
            <person name="Culley D."/>
            <person name="Daum C."/>
            <person name="Ezra D."/>
            <person name="Gonzalez J."/>
            <person name="Henrissat B."/>
            <person name="Kuo A."/>
            <person name="Liang C."/>
            <person name="Lipzen A."/>
            <person name="Lutzoni F."/>
            <person name="Magnuson J."/>
            <person name="Mondo S."/>
            <person name="Nolan M."/>
            <person name="Ohm R."/>
            <person name="Pangilinan J."/>
            <person name="Park H.-J."/>
            <person name="Ramirez L."/>
            <person name="Alfaro M."/>
            <person name="Sun H."/>
            <person name="Tritt A."/>
            <person name="Yoshinaga Y."/>
            <person name="Zwiers L.-H."/>
            <person name="Turgeon B."/>
            <person name="Goodwin S."/>
            <person name="Spatafora J."/>
            <person name="Crous P."/>
            <person name="Grigoriev I."/>
        </authorList>
    </citation>
    <scope>NUCLEOTIDE SEQUENCE</scope>
    <source>
        <strain evidence="16">ATCC 16933</strain>
    </source>
</reference>
<evidence type="ECO:0000259" key="13">
    <source>
        <dbReference type="Pfam" id="PF02878"/>
    </source>
</evidence>
<evidence type="ECO:0000256" key="7">
    <source>
        <dbReference type="ARBA" id="ARBA00022723"/>
    </source>
</evidence>
<gene>
    <name evidence="16" type="ORF">BDY21DRAFT_285524</name>
</gene>
<dbReference type="InterPro" id="IPR016055">
    <property type="entry name" value="A-D-PHexomutase_a/b/a-I/II/III"/>
</dbReference>
<dbReference type="InterPro" id="IPR005844">
    <property type="entry name" value="A-D-PHexomutase_a/b/a-I"/>
</dbReference>
<evidence type="ECO:0000259" key="15">
    <source>
        <dbReference type="Pfam" id="PF02880"/>
    </source>
</evidence>
<feature type="domain" description="Alpha-D-phosphohexomutase alpha/beta/alpha" evidence="15">
    <location>
        <begin position="330"/>
        <end position="458"/>
    </location>
</feature>
<proteinExistence type="inferred from homology"/>
<dbReference type="Proteomes" id="UP000799766">
    <property type="component" value="Unassembled WGS sequence"/>
</dbReference>
<evidence type="ECO:0008006" key="18">
    <source>
        <dbReference type="Google" id="ProtNLM"/>
    </source>
</evidence>
<evidence type="ECO:0000256" key="2">
    <source>
        <dbReference type="ARBA" id="ARBA00004496"/>
    </source>
</evidence>
<comment type="cofactor">
    <cofactor evidence="1">
        <name>Mg(2+)</name>
        <dbReference type="ChEBI" id="CHEBI:18420"/>
    </cofactor>
</comment>
<evidence type="ECO:0000256" key="6">
    <source>
        <dbReference type="ARBA" id="ARBA00022553"/>
    </source>
</evidence>
<dbReference type="InterPro" id="IPR016066">
    <property type="entry name" value="A-D-PHexomutase_CS"/>
</dbReference>
<dbReference type="InterPro" id="IPR005846">
    <property type="entry name" value="A-D-PHexomutase_a/b/a-III"/>
</dbReference>
<keyword evidence="17" id="KW-1185">Reference proteome</keyword>
<dbReference type="PROSITE" id="PS00710">
    <property type="entry name" value="PGM_PMM"/>
    <property type="match status" value="1"/>
</dbReference>